<feature type="domain" description="tRNA synthetases class I catalytic" evidence="4">
    <location>
        <begin position="19"/>
        <end position="103"/>
    </location>
</feature>
<dbReference type="Gene3D" id="3.40.50.620">
    <property type="entry name" value="HUPs"/>
    <property type="match status" value="1"/>
</dbReference>
<reference evidence="5" key="1">
    <citation type="submission" date="2019-12" db="EMBL/GenBank/DDBJ databases">
        <title>Genome sequencing and annotation of Brassica cretica.</title>
        <authorList>
            <person name="Studholme D.J."/>
            <person name="Sarris P.F."/>
        </authorList>
    </citation>
    <scope>NUCLEOTIDE SEQUENCE</scope>
    <source>
        <strain evidence="5">PFS-102/07</strain>
        <tissue evidence="5">Leaf</tissue>
    </source>
</reference>
<accession>A0A8S9FHG9</accession>
<comment type="caution">
    <text evidence="5">The sequence shown here is derived from an EMBL/GenBank/DDBJ whole genome shotgun (WGS) entry which is preliminary data.</text>
</comment>
<dbReference type="GO" id="GO:0005737">
    <property type="term" value="C:cytoplasm"/>
    <property type="evidence" value="ECO:0007669"/>
    <property type="project" value="TreeGrafter"/>
</dbReference>
<dbReference type="SUPFAM" id="SSF52374">
    <property type="entry name" value="Nucleotidylyl transferase"/>
    <property type="match status" value="1"/>
</dbReference>
<sequence length="116" mass="13151">MGTLRINSTLLDLKDHSAASTLQVTDQEEYLVDMGALNCLLPTDQPRLSEHMDDIIKMIEKIIENDCGYVMEGGDVFFSVDKSLDYGKLSGQRMEHTRASERESLDYGLGMKNFLW</sequence>
<dbReference type="InterPro" id="IPR032678">
    <property type="entry name" value="tRNA-synt_1_cat_dom"/>
</dbReference>
<proteinExistence type="predicted"/>
<evidence type="ECO:0000313" key="5">
    <source>
        <dbReference type="EMBL" id="KAF2531826.1"/>
    </source>
</evidence>
<evidence type="ECO:0000256" key="1">
    <source>
        <dbReference type="ARBA" id="ARBA00022598"/>
    </source>
</evidence>
<dbReference type="Pfam" id="PF01406">
    <property type="entry name" value="tRNA-synt_1e"/>
    <property type="match status" value="1"/>
</dbReference>
<organism evidence="5">
    <name type="scientific">Brassica cretica</name>
    <name type="common">Mustard</name>
    <dbReference type="NCBI Taxonomy" id="69181"/>
    <lineage>
        <taxon>Eukaryota</taxon>
        <taxon>Viridiplantae</taxon>
        <taxon>Streptophyta</taxon>
        <taxon>Embryophyta</taxon>
        <taxon>Tracheophyta</taxon>
        <taxon>Spermatophyta</taxon>
        <taxon>Magnoliopsida</taxon>
        <taxon>eudicotyledons</taxon>
        <taxon>Gunneridae</taxon>
        <taxon>Pentapetalae</taxon>
        <taxon>rosids</taxon>
        <taxon>malvids</taxon>
        <taxon>Brassicales</taxon>
        <taxon>Brassicaceae</taxon>
        <taxon>Brassiceae</taxon>
        <taxon>Brassica</taxon>
    </lineage>
</organism>
<dbReference type="GO" id="GO:0005524">
    <property type="term" value="F:ATP binding"/>
    <property type="evidence" value="ECO:0007669"/>
    <property type="project" value="UniProtKB-KW"/>
</dbReference>
<gene>
    <name evidence="5" type="ORF">F2Q70_00031322</name>
</gene>
<keyword evidence="3" id="KW-0067">ATP-binding</keyword>
<evidence type="ECO:0000256" key="3">
    <source>
        <dbReference type="ARBA" id="ARBA00022840"/>
    </source>
</evidence>
<protein>
    <recommendedName>
        <fullName evidence="4">tRNA synthetases class I catalytic domain-containing protein</fullName>
    </recommendedName>
</protein>
<dbReference type="PANTHER" id="PTHR10890">
    <property type="entry name" value="CYSTEINYL-TRNA SYNTHETASE"/>
    <property type="match status" value="1"/>
</dbReference>
<keyword evidence="2" id="KW-0547">Nucleotide-binding</keyword>
<name>A0A8S9FHG9_BRACR</name>
<dbReference type="InterPro" id="IPR014729">
    <property type="entry name" value="Rossmann-like_a/b/a_fold"/>
</dbReference>
<dbReference type="AlphaFoldDB" id="A0A8S9FHG9"/>
<evidence type="ECO:0000259" key="4">
    <source>
        <dbReference type="Pfam" id="PF01406"/>
    </source>
</evidence>
<dbReference type="EMBL" id="QGKY02002305">
    <property type="protein sequence ID" value="KAF2531826.1"/>
    <property type="molecule type" value="Genomic_DNA"/>
</dbReference>
<dbReference type="InterPro" id="IPR024909">
    <property type="entry name" value="Cys-tRNA/MSH_ligase"/>
</dbReference>
<dbReference type="GO" id="GO:0004817">
    <property type="term" value="F:cysteine-tRNA ligase activity"/>
    <property type="evidence" value="ECO:0007669"/>
    <property type="project" value="TreeGrafter"/>
</dbReference>
<dbReference type="PANTHER" id="PTHR10890:SF26">
    <property type="entry name" value="CYSTEINE--TRNA LIGASE 1, CYTOPLASMIC-RELATED"/>
    <property type="match status" value="1"/>
</dbReference>
<dbReference type="GO" id="GO:0006423">
    <property type="term" value="P:cysteinyl-tRNA aminoacylation"/>
    <property type="evidence" value="ECO:0007669"/>
    <property type="project" value="TreeGrafter"/>
</dbReference>
<keyword evidence="1" id="KW-0436">Ligase</keyword>
<evidence type="ECO:0000256" key="2">
    <source>
        <dbReference type="ARBA" id="ARBA00022741"/>
    </source>
</evidence>